<dbReference type="EMBL" id="CP044427">
    <property type="protein sequence ID" value="QFG69203.1"/>
    <property type="molecule type" value="Genomic_DNA"/>
</dbReference>
<dbReference type="Gene3D" id="3.10.105.10">
    <property type="entry name" value="Dipeptide-binding Protein, Domain 3"/>
    <property type="match status" value="1"/>
</dbReference>
<evidence type="ECO:0000256" key="1">
    <source>
        <dbReference type="ARBA" id="ARBA00004193"/>
    </source>
</evidence>
<gene>
    <name evidence="8" type="ORF">FY030_11245</name>
</gene>
<name>A0A5J6V804_9MICO</name>
<evidence type="ECO:0000313" key="8">
    <source>
        <dbReference type="EMBL" id="QFG69203.1"/>
    </source>
</evidence>
<keyword evidence="3" id="KW-0813">Transport</keyword>
<keyword evidence="9" id="KW-1185">Reference proteome</keyword>
<dbReference type="PROSITE" id="PS51257">
    <property type="entry name" value="PROKAR_LIPOPROTEIN"/>
    <property type="match status" value="1"/>
</dbReference>
<feature type="chain" id="PRO_5039541769" evidence="6">
    <location>
        <begin position="24"/>
        <end position="573"/>
    </location>
</feature>
<dbReference type="GO" id="GO:0015833">
    <property type="term" value="P:peptide transport"/>
    <property type="evidence" value="ECO:0007669"/>
    <property type="project" value="TreeGrafter"/>
</dbReference>
<dbReference type="PANTHER" id="PTHR30290:SF9">
    <property type="entry name" value="OLIGOPEPTIDE-BINDING PROTEIN APPA"/>
    <property type="match status" value="1"/>
</dbReference>
<evidence type="ECO:0000256" key="4">
    <source>
        <dbReference type="ARBA" id="ARBA00022729"/>
    </source>
</evidence>
<dbReference type="InterPro" id="IPR023765">
    <property type="entry name" value="SBP_5_CS"/>
</dbReference>
<proteinExistence type="inferred from homology"/>
<protein>
    <submittedName>
        <fullName evidence="8">ABC transporter substrate-binding protein</fullName>
    </submittedName>
</protein>
<feature type="signal peptide" evidence="6">
    <location>
        <begin position="1"/>
        <end position="23"/>
    </location>
</feature>
<dbReference type="Gene3D" id="3.90.76.10">
    <property type="entry name" value="Dipeptide-binding Protein, Domain 1"/>
    <property type="match status" value="1"/>
</dbReference>
<dbReference type="GO" id="GO:0043190">
    <property type="term" value="C:ATP-binding cassette (ABC) transporter complex"/>
    <property type="evidence" value="ECO:0007669"/>
    <property type="project" value="InterPro"/>
</dbReference>
<dbReference type="InterPro" id="IPR000914">
    <property type="entry name" value="SBP_5_dom"/>
</dbReference>
<evidence type="ECO:0000259" key="7">
    <source>
        <dbReference type="Pfam" id="PF00496"/>
    </source>
</evidence>
<evidence type="ECO:0000256" key="3">
    <source>
        <dbReference type="ARBA" id="ARBA00022448"/>
    </source>
</evidence>
<dbReference type="PROSITE" id="PS01040">
    <property type="entry name" value="SBP_BACTERIAL_5"/>
    <property type="match status" value="1"/>
</dbReference>
<dbReference type="CDD" id="cd08493">
    <property type="entry name" value="PBP2_DppA_like"/>
    <property type="match status" value="1"/>
</dbReference>
<dbReference type="Proteomes" id="UP000326546">
    <property type="component" value="Chromosome"/>
</dbReference>
<evidence type="ECO:0000313" key="9">
    <source>
        <dbReference type="Proteomes" id="UP000326546"/>
    </source>
</evidence>
<sequence length="573" mass="62568">MINRKAAAVAGAAALALVLSSCAESERESDGENTDTDGAATGAAGDGSGDGEMSDATFIFGAAGEPKLFDPFYASDGETFRITRQIYEQLLDFEPGTAETIPGLAESYEGSEDGLTWDFQIREGVKFHDGTDLDAEAVCANFDRWYNQTGAAQNSAVTYYWNNNFGGFADQSDRDSLYESCEATDEMTAQVTITRYTSKFPDILAHGAYAIHSPSAMEEHDANNVEAAGEGFTYPAYATEHPTGTGAFQFAGYDQANGTVTLERFEDYWGEKAGVAEMVVRSIPDEATRRQELEAGQIHGYDLPNPVDWNSLEEDGNTIEIRPAFNILYVGLNATTNEALLDVNVRKALSHAINRDQLVQSQLPEGAEAASQFFPDTLPGYNEDLEPYAYDPDMARELLEEAGHADLEIEFWQPTEVTRPYMPDPASIFDAIRSDWEAVGITVNPRPMPWTGGYLEGTEQGQAAAYLLGWTGDYSSPDNFIGTFFTQQDNAFDTGNYDFADELTDMLVEADSEPDPDAREEMYKEINARIAEDFLPGLPISHSPPAIVVSEAVQGLITSPLAAEDFSTVTIDE</sequence>
<dbReference type="InterPro" id="IPR039424">
    <property type="entry name" value="SBP_5"/>
</dbReference>
<dbReference type="GO" id="GO:1904680">
    <property type="term" value="F:peptide transmembrane transporter activity"/>
    <property type="evidence" value="ECO:0007669"/>
    <property type="project" value="TreeGrafter"/>
</dbReference>
<dbReference type="InterPro" id="IPR030678">
    <property type="entry name" value="Peptide/Ni-bd"/>
</dbReference>
<dbReference type="Pfam" id="PF00496">
    <property type="entry name" value="SBP_bac_5"/>
    <property type="match status" value="1"/>
</dbReference>
<dbReference type="PIRSF" id="PIRSF002741">
    <property type="entry name" value="MppA"/>
    <property type="match status" value="1"/>
</dbReference>
<reference evidence="8 9" key="1">
    <citation type="submission" date="2019-09" db="EMBL/GenBank/DDBJ databases">
        <title>Serinicoccus pratensis sp. nov., isolated from meadow soil.</title>
        <authorList>
            <person name="Zhang W."/>
        </authorList>
    </citation>
    <scope>NUCLEOTIDE SEQUENCE [LARGE SCALE GENOMIC DNA]</scope>
    <source>
        <strain evidence="8 9">W204</strain>
    </source>
</reference>
<dbReference type="KEGG" id="serw:FY030_11245"/>
<evidence type="ECO:0000256" key="2">
    <source>
        <dbReference type="ARBA" id="ARBA00005695"/>
    </source>
</evidence>
<feature type="domain" description="Solute-binding protein family 5" evidence="7">
    <location>
        <begin position="100"/>
        <end position="490"/>
    </location>
</feature>
<dbReference type="GO" id="GO:0042597">
    <property type="term" value="C:periplasmic space"/>
    <property type="evidence" value="ECO:0007669"/>
    <property type="project" value="UniProtKB-ARBA"/>
</dbReference>
<dbReference type="OrthoDB" id="9796817at2"/>
<feature type="region of interest" description="Disordered" evidence="5">
    <location>
        <begin position="26"/>
        <end position="50"/>
    </location>
</feature>
<dbReference type="SUPFAM" id="SSF53850">
    <property type="entry name" value="Periplasmic binding protein-like II"/>
    <property type="match status" value="1"/>
</dbReference>
<dbReference type="Gene3D" id="3.40.190.10">
    <property type="entry name" value="Periplasmic binding protein-like II"/>
    <property type="match status" value="1"/>
</dbReference>
<evidence type="ECO:0000256" key="5">
    <source>
        <dbReference type="SAM" id="MobiDB-lite"/>
    </source>
</evidence>
<keyword evidence="4 6" id="KW-0732">Signal</keyword>
<accession>A0A5J6V804</accession>
<comment type="similarity">
    <text evidence="2">Belongs to the bacterial solute-binding protein 5 family.</text>
</comment>
<organism evidence="8 9">
    <name type="scientific">Ornithinimicrobium pratense</name>
    <dbReference type="NCBI Taxonomy" id="2593973"/>
    <lineage>
        <taxon>Bacteria</taxon>
        <taxon>Bacillati</taxon>
        <taxon>Actinomycetota</taxon>
        <taxon>Actinomycetes</taxon>
        <taxon>Micrococcales</taxon>
        <taxon>Ornithinimicrobiaceae</taxon>
        <taxon>Ornithinimicrobium</taxon>
    </lineage>
</organism>
<dbReference type="AlphaFoldDB" id="A0A5J6V804"/>
<dbReference type="PANTHER" id="PTHR30290">
    <property type="entry name" value="PERIPLASMIC BINDING COMPONENT OF ABC TRANSPORTER"/>
    <property type="match status" value="1"/>
</dbReference>
<dbReference type="RefSeq" id="WP_158061585.1">
    <property type="nucleotide sequence ID" value="NZ_CP044427.1"/>
</dbReference>
<comment type="subcellular location">
    <subcellularLocation>
        <location evidence="1">Cell membrane</location>
        <topology evidence="1">Lipid-anchor</topology>
    </subcellularLocation>
</comment>
<evidence type="ECO:0000256" key="6">
    <source>
        <dbReference type="SAM" id="SignalP"/>
    </source>
</evidence>